<comment type="caution">
    <text evidence="1">The sequence shown here is derived from an EMBL/GenBank/DDBJ whole genome shotgun (WGS) entry which is preliminary data.</text>
</comment>
<dbReference type="EMBL" id="QWEY01000008">
    <property type="protein sequence ID" value="RGP36459.1"/>
    <property type="molecule type" value="Genomic_DNA"/>
</dbReference>
<protein>
    <submittedName>
        <fullName evidence="1">Uncharacterized protein</fullName>
    </submittedName>
</protein>
<evidence type="ECO:0000313" key="1">
    <source>
        <dbReference type="EMBL" id="RGP36459.1"/>
    </source>
</evidence>
<gene>
    <name evidence="1" type="ORF">D1012_14805</name>
</gene>
<dbReference type="RefSeq" id="WP_118153748.1">
    <property type="nucleotide sequence ID" value="NZ_QWEY01000008.1"/>
</dbReference>
<dbReference type="Proteomes" id="UP000284547">
    <property type="component" value="Unassembled WGS sequence"/>
</dbReference>
<proteinExistence type="predicted"/>
<sequence length="68" mass="7245">MCDKRTFPSNKAEPDALRLSIHAMLMGATAEHVGRNLRDAAIALGDALDDLRAAGSETGPRTTPEKPD</sequence>
<name>A0A411Z063_9RHOB</name>
<accession>A0A411Z063</accession>
<reference evidence="1 2" key="1">
    <citation type="submission" date="2018-08" db="EMBL/GenBank/DDBJ databases">
        <title>Flavobacterium tibetense sp. nov., isolated from a wetland YonghuCo on Tibetan Plateau.</title>
        <authorList>
            <person name="Phurbu D."/>
            <person name="Lu H."/>
            <person name="Xing P."/>
        </authorList>
    </citation>
    <scope>NUCLEOTIDE SEQUENCE [LARGE SCALE GENOMIC DNA]</scope>
    <source>
        <strain evidence="1 2">DJC</strain>
    </source>
</reference>
<dbReference type="AlphaFoldDB" id="A0A411Z063"/>
<evidence type="ECO:0000313" key="2">
    <source>
        <dbReference type="Proteomes" id="UP000284547"/>
    </source>
</evidence>
<organism evidence="1 2">
    <name type="scientific">Pseudotabrizicola alkalilacus</name>
    <dbReference type="NCBI Taxonomy" id="2305252"/>
    <lineage>
        <taxon>Bacteria</taxon>
        <taxon>Pseudomonadati</taxon>
        <taxon>Pseudomonadota</taxon>
        <taxon>Alphaproteobacteria</taxon>
        <taxon>Rhodobacterales</taxon>
        <taxon>Paracoccaceae</taxon>
        <taxon>Pseudotabrizicola</taxon>
    </lineage>
</organism>
<keyword evidence="2" id="KW-1185">Reference proteome</keyword>